<dbReference type="GO" id="GO:0005975">
    <property type="term" value="P:carbohydrate metabolic process"/>
    <property type="evidence" value="ECO:0007669"/>
    <property type="project" value="InterPro"/>
</dbReference>
<dbReference type="OrthoDB" id="9812065at2"/>
<dbReference type="InterPro" id="IPR052740">
    <property type="entry name" value="CE4"/>
</dbReference>
<name>A0A1T4VNF4_9GAMM</name>
<evidence type="ECO:0000313" key="3">
    <source>
        <dbReference type="Proteomes" id="UP000190162"/>
    </source>
</evidence>
<feature type="chain" id="PRO_5012820733" description="Polysaccharide deacetylase" evidence="1">
    <location>
        <begin position="25"/>
        <end position="362"/>
    </location>
</feature>
<accession>A0A1T4VNF4</accession>
<evidence type="ECO:0000256" key="1">
    <source>
        <dbReference type="SAM" id="SignalP"/>
    </source>
</evidence>
<evidence type="ECO:0000313" key="2">
    <source>
        <dbReference type="EMBL" id="SKA66500.1"/>
    </source>
</evidence>
<organism evidence="2 3">
    <name type="scientific">Enterovibrio nigricans DSM 22720</name>
    <dbReference type="NCBI Taxonomy" id="1121868"/>
    <lineage>
        <taxon>Bacteria</taxon>
        <taxon>Pseudomonadati</taxon>
        <taxon>Pseudomonadota</taxon>
        <taxon>Gammaproteobacteria</taxon>
        <taxon>Vibrionales</taxon>
        <taxon>Vibrionaceae</taxon>
        <taxon>Enterovibrio</taxon>
    </lineage>
</organism>
<proteinExistence type="predicted"/>
<keyword evidence="1" id="KW-0732">Signal</keyword>
<protein>
    <recommendedName>
        <fullName evidence="4">Polysaccharide deacetylase</fullName>
    </recommendedName>
</protein>
<keyword evidence="3" id="KW-1185">Reference proteome</keyword>
<feature type="signal peptide" evidence="1">
    <location>
        <begin position="1"/>
        <end position="24"/>
    </location>
</feature>
<dbReference type="Gene3D" id="3.20.20.370">
    <property type="entry name" value="Glycoside hydrolase/deacetylase"/>
    <property type="match status" value="1"/>
</dbReference>
<evidence type="ECO:0008006" key="4">
    <source>
        <dbReference type="Google" id="ProtNLM"/>
    </source>
</evidence>
<dbReference type="AlphaFoldDB" id="A0A1T4VNF4"/>
<sequence>MFVCLSVCLFVCLSVCLFVCLSFDDNYDLNGLTWVLQMLEFFQNPSGHDEHSNKAISATFFVQSALSSDREEMLTLWRKAHAQKHDLGNHTDAHLFGNPLDNDVQPECWQHQVRLCNDFLTLDTENGGVNIDTVSGFRAPFMCYDDNLLQALLDNGIKYDSSFPAGNTPSHDGTNNYWPYTLDNGSPEHNIAVENGWKPKISNFPGLWEIPTHNLIVPPGSESEKYGLKYSLREKIADRVDWFDTEKGKGDNFDCNLYNNSSGGGYGLSGRDVFAIYAHNLDLRLKGNRAPLILGLHSEYYADLSQQPLFITPESSVEDRRTALVHFIKYALTKPEVRFINLNTLIEWMEHPTPLKMPEAQI</sequence>
<dbReference type="EMBL" id="FUXU01000087">
    <property type="protein sequence ID" value="SKA66500.1"/>
    <property type="molecule type" value="Genomic_DNA"/>
</dbReference>
<dbReference type="Proteomes" id="UP000190162">
    <property type="component" value="Unassembled WGS sequence"/>
</dbReference>
<dbReference type="RefSeq" id="WP_078754225.1">
    <property type="nucleotide sequence ID" value="NZ_FUXU01000087.1"/>
</dbReference>
<gene>
    <name evidence="2" type="ORF">SAMN02745132_04110</name>
</gene>
<dbReference type="SUPFAM" id="SSF88713">
    <property type="entry name" value="Glycoside hydrolase/deacetylase"/>
    <property type="match status" value="1"/>
</dbReference>
<dbReference type="PANTHER" id="PTHR45985:SF3">
    <property type="entry name" value="CHITIN DEACETYLASE-LIKE 4"/>
    <property type="match status" value="1"/>
</dbReference>
<reference evidence="3" key="1">
    <citation type="submission" date="2017-02" db="EMBL/GenBank/DDBJ databases">
        <authorList>
            <person name="Varghese N."/>
            <person name="Submissions S."/>
        </authorList>
    </citation>
    <scope>NUCLEOTIDE SEQUENCE [LARGE SCALE GENOMIC DNA]</scope>
    <source>
        <strain evidence="3">DSM 22720</strain>
    </source>
</reference>
<dbReference type="PANTHER" id="PTHR45985">
    <property type="match status" value="1"/>
</dbReference>
<dbReference type="InterPro" id="IPR011330">
    <property type="entry name" value="Glyco_hydro/deAcase_b/a-brl"/>
</dbReference>